<dbReference type="InterPro" id="IPR019079">
    <property type="entry name" value="Capsule_synth_CapA"/>
</dbReference>
<dbReference type="SMART" id="SM00854">
    <property type="entry name" value="PGA_cap"/>
    <property type="match status" value="1"/>
</dbReference>
<dbReference type="RefSeq" id="WP_235615264.1">
    <property type="nucleotide sequence ID" value="NZ_MARB01000024.1"/>
</dbReference>
<comment type="similarity">
    <text evidence="1">Belongs to the CapA family.</text>
</comment>
<name>A0A7Z1ADX6_9GAMM</name>
<keyword evidence="4" id="KW-1185">Reference proteome</keyword>
<accession>A0A7Z1ADX6</accession>
<proteinExistence type="inferred from homology"/>
<gene>
    <name evidence="3" type="primary">capA</name>
    <name evidence="3" type="ORF">CODIS_34720</name>
</gene>
<dbReference type="InterPro" id="IPR052169">
    <property type="entry name" value="CW_Biosynth-Accessory"/>
</dbReference>
<dbReference type="SUPFAM" id="SSF56300">
    <property type="entry name" value="Metallo-dependent phosphatases"/>
    <property type="match status" value="1"/>
</dbReference>
<evidence type="ECO:0000313" key="4">
    <source>
        <dbReference type="Proteomes" id="UP000094769"/>
    </source>
</evidence>
<evidence type="ECO:0000256" key="1">
    <source>
        <dbReference type="ARBA" id="ARBA00005662"/>
    </source>
</evidence>
<dbReference type="InterPro" id="IPR029052">
    <property type="entry name" value="Metallo-depent_PP-like"/>
</dbReference>
<feature type="domain" description="Capsule synthesis protein CapA" evidence="2">
    <location>
        <begin position="35"/>
        <end position="317"/>
    </location>
</feature>
<dbReference type="Gene3D" id="3.60.21.10">
    <property type="match status" value="1"/>
</dbReference>
<dbReference type="Proteomes" id="UP000094769">
    <property type="component" value="Unassembled WGS sequence"/>
</dbReference>
<sequence>MHRRTFLHMLGLGAVSFGIDTSAQGKTDTSDDTITLFLCGDVMTGRGIDQILPYPGKPAIYESHLKSARDYVAIAENKSGHIPRQVPFDYIWGDALTELEQINPDLRIINLETAITISEEFWPRKGINYRMHPRNTPCLNAAQIDACVLANNHVLDWGYAGLAETLTSLKNHNIEYAGAGHDRASAEAPLIFDLPGKGRILLYAFAHRSSGVPTAWRAELNRPGIALLKSFSSSEITRLAADISARKQTGDLILFSIHWGGNWGYGIPPEHRRFAHWLVDKVGVDIVHGHSSHHPKGIELYHGAPIIYGCGDFLNDYEGIGKYDLFRDDLTLAYFLTFDPHAARVTRLVMTPFQIRKFRLNHPSQQDRIWLRQTMARECAKFATGVTELIDGSIELEIS</sequence>
<dbReference type="PANTHER" id="PTHR33393:SF11">
    <property type="entry name" value="POLYGLUTAMINE SYNTHESIS ACCESSORY PROTEIN RV0574C-RELATED"/>
    <property type="match status" value="1"/>
</dbReference>
<dbReference type="Pfam" id="PF09587">
    <property type="entry name" value="PGA_cap"/>
    <property type="match status" value="1"/>
</dbReference>
<evidence type="ECO:0000259" key="2">
    <source>
        <dbReference type="SMART" id="SM00854"/>
    </source>
</evidence>
<comment type="caution">
    <text evidence="3">The sequence shown here is derived from an EMBL/GenBank/DDBJ whole genome shotgun (WGS) entry which is preliminary data.</text>
</comment>
<organism evidence="3 4">
    <name type="scientific">Candidatus Thiodiazotropha endolucinida</name>
    <dbReference type="NCBI Taxonomy" id="1655433"/>
    <lineage>
        <taxon>Bacteria</taxon>
        <taxon>Pseudomonadati</taxon>
        <taxon>Pseudomonadota</taxon>
        <taxon>Gammaproteobacteria</taxon>
        <taxon>Chromatiales</taxon>
        <taxon>Sedimenticolaceae</taxon>
        <taxon>Candidatus Thiodiazotropha</taxon>
    </lineage>
</organism>
<dbReference type="EMBL" id="MARB01000024">
    <property type="protein sequence ID" value="ODJ86277.1"/>
    <property type="molecule type" value="Genomic_DNA"/>
</dbReference>
<dbReference type="CDD" id="cd07381">
    <property type="entry name" value="MPP_CapA"/>
    <property type="match status" value="1"/>
</dbReference>
<protein>
    <submittedName>
        <fullName evidence="3">Capsule biosynthesis protein CapA</fullName>
    </submittedName>
</protein>
<reference evidence="3 4" key="1">
    <citation type="submission" date="2016-06" db="EMBL/GenBank/DDBJ databases">
        <title>Genome sequence of endosymbiont of Candidatus Endolucinida thiodiazotropha.</title>
        <authorList>
            <person name="Poehlein A."/>
            <person name="Koenig S."/>
            <person name="Heiden S.E."/>
            <person name="Thuermer A."/>
            <person name="Voget S."/>
            <person name="Daniel R."/>
            <person name="Markert S."/>
            <person name="Gros O."/>
            <person name="Schweder T."/>
        </authorList>
    </citation>
    <scope>NUCLEOTIDE SEQUENCE [LARGE SCALE GENOMIC DNA]</scope>
    <source>
        <strain evidence="3 4">COS</strain>
    </source>
</reference>
<dbReference type="AlphaFoldDB" id="A0A7Z1ADX6"/>
<dbReference type="PANTHER" id="PTHR33393">
    <property type="entry name" value="POLYGLUTAMINE SYNTHESIS ACCESSORY PROTEIN RV0574C-RELATED"/>
    <property type="match status" value="1"/>
</dbReference>
<evidence type="ECO:0000313" key="3">
    <source>
        <dbReference type="EMBL" id="ODJ86277.1"/>
    </source>
</evidence>